<dbReference type="Pfam" id="PF13520">
    <property type="entry name" value="AA_permease_2"/>
    <property type="match status" value="1"/>
</dbReference>
<keyword evidence="5 6" id="KW-0472">Membrane</keyword>
<feature type="transmembrane region" description="Helical" evidence="6">
    <location>
        <begin position="76"/>
        <end position="97"/>
    </location>
</feature>
<keyword evidence="2" id="KW-0813">Transport</keyword>
<comment type="subcellular location">
    <subcellularLocation>
        <location evidence="1">Membrane</location>
        <topology evidence="1">Multi-pass membrane protein</topology>
    </subcellularLocation>
</comment>
<feature type="transmembrane region" description="Helical" evidence="6">
    <location>
        <begin position="159"/>
        <end position="187"/>
    </location>
</feature>
<dbReference type="PANTHER" id="PTHR45649">
    <property type="entry name" value="AMINO-ACID PERMEASE BAT1"/>
    <property type="match status" value="1"/>
</dbReference>
<dbReference type="EMBL" id="CP009809">
    <property type="protein sequence ID" value="ATZ49920.1"/>
    <property type="molecule type" value="Genomic_DNA"/>
</dbReference>
<sequence>MTMTYTMSKENGTSFATRELITLESPITKSNGQDLEKYRTDDIPGQVAEKWRGTQSDKHDMDVLGKKQELRRNFKFINMLGLSSTAIASWEILLPLFAYSLEDGGTADMFWGFIVGTFGMSLVYASIAEMASISPTAGGQYHWVSEFAPPKIQKFLSYLVGWLSAVGWQLYLAGVCFMVALIIQGLIALNVEDYVGQSYHGTLLTIAVLAFSVIFNTSASSHLPMIESVMLALHVFGMLAITIPLWVLTPNLSHASDVLLTFTNEGGWPSKGLSAMIGLTVPFGALVGFDCSIHMSEEIQDASIAIPRAIMWSIAPNAAMTFFMILTLIFCIGDVEGILNSKTGEPFIQLFYNSTQSYTATNIMVTLLIILLLSCCVSEVATTSRQIWSFSRDQGLPASGWLSKISPGLNIPLRAVCVSIFVSCLLSLINLGSAFALNAINSLGVVSILSSYYITISCLIWRRTQGPLPNRRWSLGKYGMAINIGALMFLTPFWFFAFWPLTLPVTLENMNWSSVMFVGAFSVSLIYYYFKARHVYKGPMILVKRNE</sequence>
<reference evidence="7 8" key="1">
    <citation type="journal article" date="2011" name="PLoS Genet.">
        <title>Genomic analysis of the necrotrophic fungal pathogens Sclerotinia sclerotiorum and Botrytis cinerea.</title>
        <authorList>
            <person name="Amselem J."/>
            <person name="Cuomo C.A."/>
            <person name="van Kan J.A."/>
            <person name="Viaud M."/>
            <person name="Benito E.P."/>
            <person name="Couloux A."/>
            <person name="Coutinho P.M."/>
            <person name="de Vries R.P."/>
            <person name="Dyer P.S."/>
            <person name="Fillinger S."/>
            <person name="Fournier E."/>
            <person name="Gout L."/>
            <person name="Hahn M."/>
            <person name="Kohn L."/>
            <person name="Lapalu N."/>
            <person name="Plummer K.M."/>
            <person name="Pradier J.M."/>
            <person name="Quevillon E."/>
            <person name="Sharon A."/>
            <person name="Simon A."/>
            <person name="ten Have A."/>
            <person name="Tudzynski B."/>
            <person name="Tudzynski P."/>
            <person name="Wincker P."/>
            <person name="Andrew M."/>
            <person name="Anthouard V."/>
            <person name="Beever R.E."/>
            <person name="Beffa R."/>
            <person name="Benoit I."/>
            <person name="Bouzid O."/>
            <person name="Brault B."/>
            <person name="Chen Z."/>
            <person name="Choquer M."/>
            <person name="Collemare J."/>
            <person name="Cotton P."/>
            <person name="Danchin E.G."/>
            <person name="Da Silva C."/>
            <person name="Gautier A."/>
            <person name="Giraud C."/>
            <person name="Giraud T."/>
            <person name="Gonzalez C."/>
            <person name="Grossetete S."/>
            <person name="Guldener U."/>
            <person name="Henrissat B."/>
            <person name="Howlett B.J."/>
            <person name="Kodira C."/>
            <person name="Kretschmer M."/>
            <person name="Lappartient A."/>
            <person name="Leroch M."/>
            <person name="Levis C."/>
            <person name="Mauceli E."/>
            <person name="Neuveglise C."/>
            <person name="Oeser B."/>
            <person name="Pearson M."/>
            <person name="Poulain J."/>
            <person name="Poussereau N."/>
            <person name="Quesneville H."/>
            <person name="Rascle C."/>
            <person name="Schumacher J."/>
            <person name="Segurens B."/>
            <person name="Sexton A."/>
            <person name="Silva E."/>
            <person name="Sirven C."/>
            <person name="Soanes D.M."/>
            <person name="Talbot N.J."/>
            <person name="Templeton M."/>
            <person name="Yandava C."/>
            <person name="Yarden O."/>
            <person name="Zeng Q."/>
            <person name="Rollins J.A."/>
            <person name="Lebrun M.H."/>
            <person name="Dickman M."/>
        </authorList>
    </citation>
    <scope>NUCLEOTIDE SEQUENCE [LARGE SCALE GENOMIC DNA]</scope>
    <source>
        <strain evidence="7 8">B05.10</strain>
    </source>
</reference>
<organism evidence="7 8">
    <name type="scientific">Botryotinia fuckeliana (strain B05.10)</name>
    <name type="common">Noble rot fungus</name>
    <name type="synonym">Botrytis cinerea</name>
    <dbReference type="NCBI Taxonomy" id="332648"/>
    <lineage>
        <taxon>Eukaryota</taxon>
        <taxon>Fungi</taxon>
        <taxon>Dikarya</taxon>
        <taxon>Ascomycota</taxon>
        <taxon>Pezizomycotina</taxon>
        <taxon>Leotiomycetes</taxon>
        <taxon>Helotiales</taxon>
        <taxon>Sclerotiniaceae</taxon>
        <taxon>Botrytis</taxon>
    </lineage>
</organism>
<feature type="transmembrane region" description="Helical" evidence="6">
    <location>
        <begin position="199"/>
        <end position="217"/>
    </location>
</feature>
<feature type="transmembrane region" description="Helical" evidence="6">
    <location>
        <begin position="413"/>
        <end position="437"/>
    </location>
</feature>
<keyword evidence="8" id="KW-1185">Reference proteome</keyword>
<feature type="transmembrane region" description="Helical" evidence="6">
    <location>
        <begin position="363"/>
        <end position="382"/>
    </location>
</feature>
<evidence type="ECO:0000256" key="3">
    <source>
        <dbReference type="ARBA" id="ARBA00022692"/>
    </source>
</evidence>
<dbReference type="Gene3D" id="1.20.1740.10">
    <property type="entry name" value="Amino acid/polyamine transporter I"/>
    <property type="match status" value="1"/>
</dbReference>
<dbReference type="KEGG" id="bfu:BCIN_05g03170"/>
<feature type="transmembrane region" description="Helical" evidence="6">
    <location>
        <begin position="268"/>
        <end position="289"/>
    </location>
</feature>
<dbReference type="Proteomes" id="UP000001798">
    <property type="component" value="Chromosome 5"/>
</dbReference>
<evidence type="ECO:0000313" key="8">
    <source>
        <dbReference type="Proteomes" id="UP000001798"/>
    </source>
</evidence>
<accession>A0A384JH87</accession>
<reference evidence="7 8" key="3">
    <citation type="journal article" date="2017" name="Mol. Plant Pathol.">
        <title>A gapless genome sequence of the fungus Botrytis cinerea.</title>
        <authorList>
            <person name="Van Kan J.A."/>
            <person name="Stassen J.H."/>
            <person name="Mosbach A."/>
            <person name="Van Der Lee T.A."/>
            <person name="Faino L."/>
            <person name="Farmer A.D."/>
            <person name="Papasotiriou D.G."/>
            <person name="Zhou S."/>
            <person name="Seidl M.F."/>
            <person name="Cottam E."/>
            <person name="Edel D."/>
            <person name="Hahn M."/>
            <person name="Schwartz D.C."/>
            <person name="Dietrich R.A."/>
            <person name="Widdison S."/>
            <person name="Scalliet G."/>
        </authorList>
    </citation>
    <scope>NUCLEOTIDE SEQUENCE [LARGE SCALE GENOMIC DNA]</scope>
    <source>
        <strain evidence="7 8">B05.10</strain>
    </source>
</reference>
<evidence type="ECO:0000256" key="4">
    <source>
        <dbReference type="ARBA" id="ARBA00022989"/>
    </source>
</evidence>
<dbReference type="PANTHER" id="PTHR45649:SF41">
    <property type="entry name" value="TRANSPORTER, PUTATIVE (EUROFUNG)-RELATED"/>
    <property type="match status" value="1"/>
</dbReference>
<dbReference type="AlphaFoldDB" id="A0A384JH87"/>
<feature type="transmembrane region" description="Helical" evidence="6">
    <location>
        <begin position="309"/>
        <end position="330"/>
    </location>
</feature>
<dbReference type="GO" id="GO:0022857">
    <property type="term" value="F:transmembrane transporter activity"/>
    <property type="evidence" value="ECO:0007669"/>
    <property type="project" value="InterPro"/>
</dbReference>
<evidence type="ECO:0000256" key="1">
    <source>
        <dbReference type="ARBA" id="ARBA00004141"/>
    </source>
</evidence>
<proteinExistence type="predicted"/>
<protein>
    <recommendedName>
        <fullName evidence="9">Amino acid transporter</fullName>
    </recommendedName>
</protein>
<name>A0A384JH87_BOTFB</name>
<keyword evidence="3 6" id="KW-0812">Transmembrane</keyword>
<dbReference type="GO" id="GO:0016020">
    <property type="term" value="C:membrane"/>
    <property type="evidence" value="ECO:0007669"/>
    <property type="project" value="UniProtKB-SubCell"/>
</dbReference>
<feature type="transmembrane region" description="Helical" evidence="6">
    <location>
        <begin position="109"/>
        <end position="127"/>
    </location>
</feature>
<evidence type="ECO:0008006" key="9">
    <source>
        <dbReference type="Google" id="ProtNLM"/>
    </source>
</evidence>
<feature type="transmembrane region" description="Helical" evidence="6">
    <location>
        <begin position="511"/>
        <end position="530"/>
    </location>
</feature>
<dbReference type="VEuPathDB" id="FungiDB:Bcin05g03170"/>
<feature type="transmembrane region" description="Helical" evidence="6">
    <location>
        <begin position="443"/>
        <end position="461"/>
    </location>
</feature>
<keyword evidence="4 6" id="KW-1133">Transmembrane helix</keyword>
<evidence type="ECO:0000256" key="6">
    <source>
        <dbReference type="SAM" id="Phobius"/>
    </source>
</evidence>
<dbReference type="RefSeq" id="XP_024548728.1">
    <property type="nucleotide sequence ID" value="XM_024692946.1"/>
</dbReference>
<evidence type="ECO:0000256" key="2">
    <source>
        <dbReference type="ARBA" id="ARBA00022448"/>
    </source>
</evidence>
<dbReference type="PIRSF" id="PIRSF006060">
    <property type="entry name" value="AA_transporter"/>
    <property type="match status" value="1"/>
</dbReference>
<evidence type="ECO:0000313" key="7">
    <source>
        <dbReference type="EMBL" id="ATZ49920.1"/>
    </source>
</evidence>
<dbReference type="GeneID" id="5440586"/>
<evidence type="ECO:0000256" key="5">
    <source>
        <dbReference type="ARBA" id="ARBA00023136"/>
    </source>
</evidence>
<reference evidence="7 8" key="2">
    <citation type="journal article" date="2012" name="Eukaryot. Cell">
        <title>Genome update of Botrytis cinerea strains B05.10 and T4.</title>
        <authorList>
            <person name="Staats M."/>
            <person name="van Kan J.A."/>
        </authorList>
    </citation>
    <scope>NUCLEOTIDE SEQUENCE [LARGE SCALE GENOMIC DNA]</scope>
    <source>
        <strain evidence="7 8">B05.10</strain>
    </source>
</reference>
<feature type="transmembrane region" description="Helical" evidence="6">
    <location>
        <begin position="481"/>
        <end position="499"/>
    </location>
</feature>
<gene>
    <name evidence="7" type="ORF">BCIN_05g03170</name>
</gene>
<feature type="transmembrane region" description="Helical" evidence="6">
    <location>
        <begin position="229"/>
        <end position="248"/>
    </location>
</feature>
<dbReference type="OrthoDB" id="3257095at2759"/>
<dbReference type="InterPro" id="IPR002293">
    <property type="entry name" value="AA/rel_permease1"/>
</dbReference>